<dbReference type="AlphaFoldDB" id="A0A0E3Z1E1"/>
<comment type="similarity">
    <text evidence="1">Belongs to the peptidase U62 family.</text>
</comment>
<evidence type="ECO:0000313" key="8">
    <source>
        <dbReference type="EMBL" id="AKC86638.1"/>
    </source>
</evidence>
<dbReference type="PANTHER" id="PTHR30624">
    <property type="entry name" value="UNCHARACTERIZED PROTEIN TLDD AND PMBA"/>
    <property type="match status" value="1"/>
</dbReference>
<dbReference type="InterPro" id="IPR036059">
    <property type="entry name" value="TldD/PmbA_sf"/>
</dbReference>
<dbReference type="InterPro" id="IPR051463">
    <property type="entry name" value="Peptidase_U62_metallo"/>
</dbReference>
<evidence type="ECO:0000259" key="7">
    <source>
        <dbReference type="Pfam" id="PF19290"/>
    </source>
</evidence>
<dbReference type="GO" id="GO:0006508">
    <property type="term" value="P:proteolysis"/>
    <property type="evidence" value="ECO:0007669"/>
    <property type="project" value="UniProtKB-KW"/>
</dbReference>
<dbReference type="RefSeq" id="WP_052631565.1">
    <property type="nucleotide sequence ID" value="NZ_CP011144.1"/>
</dbReference>
<gene>
    <name evidence="8" type="ORF">WQ53_07525</name>
</gene>
<dbReference type="GO" id="GO:0005829">
    <property type="term" value="C:cytosol"/>
    <property type="evidence" value="ECO:0007669"/>
    <property type="project" value="TreeGrafter"/>
</dbReference>
<organism evidence="8 9">
    <name type="scientific">Pseudoxanthomonas suwonensis</name>
    <dbReference type="NCBI Taxonomy" id="314722"/>
    <lineage>
        <taxon>Bacteria</taxon>
        <taxon>Pseudomonadati</taxon>
        <taxon>Pseudomonadota</taxon>
        <taxon>Gammaproteobacteria</taxon>
        <taxon>Lysobacterales</taxon>
        <taxon>Lysobacteraceae</taxon>
        <taxon>Pseudoxanthomonas</taxon>
    </lineage>
</organism>
<dbReference type="Pfam" id="PF19289">
    <property type="entry name" value="PmbA_TldD_3rd"/>
    <property type="match status" value="1"/>
</dbReference>
<keyword evidence="9" id="KW-1185">Reference proteome</keyword>
<accession>A0A0E3Z1E1</accession>
<dbReference type="InterPro" id="IPR035068">
    <property type="entry name" value="TldD/PmbA_N"/>
</dbReference>
<feature type="domain" description="Metalloprotease TldD/E N-terminal" evidence="5">
    <location>
        <begin position="58"/>
        <end position="122"/>
    </location>
</feature>
<protein>
    <submittedName>
        <fullName evidence="8">TldD protein</fullName>
    </submittedName>
</protein>
<evidence type="ECO:0000256" key="1">
    <source>
        <dbReference type="ARBA" id="ARBA00005836"/>
    </source>
</evidence>
<evidence type="ECO:0000256" key="2">
    <source>
        <dbReference type="ARBA" id="ARBA00022670"/>
    </source>
</evidence>
<feature type="domain" description="Metalloprotease TldD/E central" evidence="7">
    <location>
        <begin position="156"/>
        <end position="243"/>
    </location>
</feature>
<dbReference type="PANTHER" id="PTHR30624:SF10">
    <property type="entry name" value="CONSERVED PROTEIN"/>
    <property type="match status" value="1"/>
</dbReference>
<sequence length="542" mass="58686">MRRRDFLSCSGLGLAGLMLPHSRLVAAEELLGSIDVATRKSLADAALGAARQAGASYCDVRIGRYLSQSLVTREDRVQNVANTESTGTGVRVIANGAWGFAATNRLTPDGVAEAARRAVAIARANSSIRTAPVQLAPAPGVGEVTWKTPIRKNAMEVPIKDKVELLLAVNAAAQNAGADFVASRMFLINEQKYFASTDGSWIDQDVHRIWLPFTVTAIDKASGAFRTRDGLSAPMGMGYEYLDADPADKLQLPGGVVAYKRSYDVMEDVVAAARQARAKLDAPSVKPGKYDLVIDPSNLFLTIHENVGHPLELDRVLGYEANYAGTSFATLDKREAGFRWGSPIVNFFADKTQPGSLGAVGYDDEGVKTRQWDLVRDGILVDYQTIRDQAHILGKAESDGCCYADSWSSVQFQRMPNVSLAPGKASLSVADMVKDVENGIYIHGRGSYSIDQQRFNAQFGGQLYFEIKNGQVTRQIEDVAYQIRTPEFWNACSAICDESDYRLGGSFFDGKGQPSQVSAVSHGSSTARFDGINVINTARSLG</sequence>
<dbReference type="KEGG" id="psuw:WQ53_07525"/>
<keyword evidence="3" id="KW-0378">Hydrolase</keyword>
<evidence type="ECO:0000259" key="5">
    <source>
        <dbReference type="Pfam" id="PF01523"/>
    </source>
</evidence>
<evidence type="ECO:0000256" key="3">
    <source>
        <dbReference type="ARBA" id="ARBA00022801"/>
    </source>
</evidence>
<reference evidence="8 9" key="1">
    <citation type="journal article" date="2015" name="Genome Announc.">
        <title>Complete Genome Sequence of Pseudoxanthomonas suwonensis Strain J1, a Cellulose-Degrading Bacterium Isolated from Leaf- and Wood-Enriched Soil.</title>
        <authorList>
            <person name="Hou L."/>
            <person name="Jiang J."/>
            <person name="Xu Z."/>
            <person name="Zhou Y."/>
            <person name="Leung F.C."/>
        </authorList>
    </citation>
    <scope>NUCLEOTIDE SEQUENCE [LARGE SCALE GENOMIC DNA]</scope>
    <source>
        <strain evidence="8 9">J1</strain>
    </source>
</reference>
<proteinExistence type="inferred from homology"/>
<evidence type="ECO:0000313" key="9">
    <source>
        <dbReference type="Proteomes" id="UP000033067"/>
    </source>
</evidence>
<dbReference type="SUPFAM" id="SSF111283">
    <property type="entry name" value="Putative modulator of DNA gyrase, PmbA/TldD"/>
    <property type="match status" value="1"/>
</dbReference>
<name>A0A0E3Z1E1_9GAMM</name>
<keyword evidence="2" id="KW-0645">Protease</keyword>
<evidence type="ECO:0000259" key="6">
    <source>
        <dbReference type="Pfam" id="PF19289"/>
    </source>
</evidence>
<dbReference type="GO" id="GO:0008237">
    <property type="term" value="F:metallopeptidase activity"/>
    <property type="evidence" value="ECO:0007669"/>
    <property type="project" value="UniProtKB-KW"/>
</dbReference>
<dbReference type="Pfam" id="PF19290">
    <property type="entry name" value="PmbA_TldD_2nd"/>
    <property type="match status" value="1"/>
</dbReference>
<keyword evidence="4" id="KW-0482">Metalloprotease</keyword>
<feature type="domain" description="Metalloprotease TldD/E C-terminal" evidence="6">
    <location>
        <begin position="287"/>
        <end position="534"/>
    </location>
</feature>
<dbReference type="InterPro" id="IPR045570">
    <property type="entry name" value="Metalloprtase-TldD/E_cen_dom"/>
</dbReference>
<dbReference type="PATRIC" id="fig|314722.6.peg.1611"/>
<dbReference type="Proteomes" id="UP000033067">
    <property type="component" value="Chromosome"/>
</dbReference>
<evidence type="ECO:0000256" key="4">
    <source>
        <dbReference type="ARBA" id="ARBA00023049"/>
    </source>
</evidence>
<dbReference type="InterPro" id="IPR002510">
    <property type="entry name" value="Metalloprtase-TldD/E_N"/>
</dbReference>
<dbReference type="FunFam" id="3.30.2290.10:FF:000003">
    <property type="entry name" value="Zinc-dependent protease, TldD/PmbA family"/>
    <property type="match status" value="1"/>
</dbReference>
<dbReference type="Pfam" id="PF01523">
    <property type="entry name" value="PmbA_TldD_1st"/>
    <property type="match status" value="1"/>
</dbReference>
<dbReference type="InterPro" id="IPR045569">
    <property type="entry name" value="Metalloprtase-TldD/E_C"/>
</dbReference>
<dbReference type="EMBL" id="CP011144">
    <property type="protein sequence ID" value="AKC86638.1"/>
    <property type="molecule type" value="Genomic_DNA"/>
</dbReference>
<dbReference type="Gene3D" id="3.30.2290.10">
    <property type="entry name" value="PmbA/TldD superfamily"/>
    <property type="match status" value="1"/>
</dbReference>